<keyword evidence="2" id="KW-1185">Reference proteome</keyword>
<dbReference type="EMBL" id="LJIW01000002">
    <property type="protein sequence ID" value="PNG90020.1"/>
    <property type="molecule type" value="Genomic_DNA"/>
</dbReference>
<reference evidence="1 2" key="1">
    <citation type="submission" date="2015-09" db="EMBL/GenBank/DDBJ databases">
        <title>Genome sequence, genome mining and natural product profiling of a biocontrol bacterium Streptomyces malaysiensis F913.</title>
        <authorList>
            <person name="Xu Y."/>
            <person name="Wei J."/>
            <person name="Xie J."/>
            <person name="Li T."/>
            <person name="Zhou Z."/>
        </authorList>
    </citation>
    <scope>NUCLEOTIDE SEQUENCE [LARGE SCALE GENOMIC DNA]</scope>
    <source>
        <strain evidence="1 2">F913</strain>
    </source>
</reference>
<evidence type="ECO:0000313" key="2">
    <source>
        <dbReference type="Proteomes" id="UP000236520"/>
    </source>
</evidence>
<sequence length="202" mass="21805">MSRAPSGGGPALTVALATEPADRSRVMDFVRGEYLRVYNTSPGEPEALWYAESDREIVATVGVDLGRADAPPELHRVYACDGVDVAPGYTPATSAQITRWISTVPFGATLVMHAAARWSLARGRPHLLFEAKPDIARHLEGFGALLRQVPGVSLAYDQVQPGDFDYYMTDPPPRLYHVLASALADHLDPAVRASTPGADDHD</sequence>
<proteinExistence type="predicted"/>
<gene>
    <name evidence="1" type="ORF">SMF913_25485</name>
</gene>
<dbReference type="RefSeq" id="WP_102935934.1">
    <property type="nucleotide sequence ID" value="NZ_LJIW01000002.1"/>
</dbReference>
<accession>A0A2J7YPS1</accession>
<evidence type="ECO:0008006" key="3">
    <source>
        <dbReference type="Google" id="ProtNLM"/>
    </source>
</evidence>
<evidence type="ECO:0000313" key="1">
    <source>
        <dbReference type="EMBL" id="PNG90020.1"/>
    </source>
</evidence>
<protein>
    <recommendedName>
        <fullName evidence="3">GNAT family N-acetyltransferase</fullName>
    </recommendedName>
</protein>
<dbReference type="AlphaFoldDB" id="A0A2J7YPS1"/>
<organism evidence="1 2">
    <name type="scientific">Streptomyces malaysiensis</name>
    <dbReference type="NCBI Taxonomy" id="92644"/>
    <lineage>
        <taxon>Bacteria</taxon>
        <taxon>Bacillati</taxon>
        <taxon>Actinomycetota</taxon>
        <taxon>Actinomycetes</taxon>
        <taxon>Kitasatosporales</taxon>
        <taxon>Streptomycetaceae</taxon>
        <taxon>Streptomyces</taxon>
        <taxon>Streptomyces violaceusniger group</taxon>
    </lineage>
</organism>
<name>A0A2J7YPS1_STRMQ</name>
<comment type="caution">
    <text evidence="1">The sequence shown here is derived from an EMBL/GenBank/DDBJ whole genome shotgun (WGS) entry which is preliminary data.</text>
</comment>
<dbReference type="Proteomes" id="UP000236520">
    <property type="component" value="Unassembled WGS sequence"/>
</dbReference>